<reference evidence="1 2" key="1">
    <citation type="journal article" date="2015" name="Nature">
        <title>rRNA introns, odd ribosomes, and small enigmatic genomes across a large radiation of phyla.</title>
        <authorList>
            <person name="Brown C.T."/>
            <person name="Hug L.A."/>
            <person name="Thomas B.C."/>
            <person name="Sharon I."/>
            <person name="Castelle C.J."/>
            <person name="Singh A."/>
            <person name="Wilkins M.J."/>
            <person name="Williams K.H."/>
            <person name="Banfield J.F."/>
        </authorList>
    </citation>
    <scope>NUCLEOTIDE SEQUENCE [LARGE SCALE GENOMIC DNA]</scope>
</reference>
<organism evidence="1 2">
    <name type="scientific">Candidatus Gottesmanbacteria bacterium GW2011_GWA1_43_11</name>
    <dbReference type="NCBI Taxonomy" id="1618436"/>
    <lineage>
        <taxon>Bacteria</taxon>
        <taxon>Candidatus Gottesmaniibacteriota</taxon>
    </lineage>
</organism>
<evidence type="ECO:0000313" key="1">
    <source>
        <dbReference type="EMBL" id="KKS84832.1"/>
    </source>
</evidence>
<name>A0A0G1CH26_9BACT</name>
<evidence type="ECO:0000313" key="2">
    <source>
        <dbReference type="Proteomes" id="UP000034543"/>
    </source>
</evidence>
<protein>
    <submittedName>
        <fullName evidence="1">Uncharacterized protein</fullName>
    </submittedName>
</protein>
<dbReference type="AlphaFoldDB" id="A0A0G1CH26"/>
<dbReference type="Proteomes" id="UP000034543">
    <property type="component" value="Unassembled WGS sequence"/>
</dbReference>
<accession>A0A0G1CH26</accession>
<dbReference type="EMBL" id="LCFB01000013">
    <property type="protein sequence ID" value="KKS84832.1"/>
    <property type="molecule type" value="Genomic_DNA"/>
</dbReference>
<sequence>MFEKHRPQLFQIANEPLTPAGHLAAHEYIYPPEVMRLVQKPGAEIARAKQINPDLQSEAATIYDLIETSSEEMFRLDCAARSGNQDTAGWRMARDQERIKKIFIINLSKHGTYIDPWKNDAYANFPWAAWMDRVGADQAALLACQLALQRTRQVDQAFSTTRFINTRTLLLAAKHTPEEMHDMIRRSRIHLIYSGKKNEYEPIKRALHNQRALIPHETVTIRHNKRNFNTYNQLEDLAQYFTQPKVRRQLTDAMIIFVLYAPQAVRAMRMYAHLKNSFPQVPVAVAPLPTSNNAIPEYPMNEVRGIVYYFLANQTVSYPPPYHILPLPQWQIV</sequence>
<gene>
    <name evidence="1" type="ORF">UV59_C0013G0010</name>
</gene>
<proteinExistence type="predicted"/>
<comment type="caution">
    <text evidence="1">The sequence shown here is derived from an EMBL/GenBank/DDBJ whole genome shotgun (WGS) entry which is preliminary data.</text>
</comment>